<dbReference type="VEuPathDB" id="FungiDB:CH63R_12414"/>
<accession>H1W232</accession>
<organism evidence="1 2">
    <name type="scientific">Colletotrichum higginsianum (strain IMI 349063)</name>
    <name type="common">Crucifer anthracnose fungus</name>
    <dbReference type="NCBI Taxonomy" id="759273"/>
    <lineage>
        <taxon>Eukaryota</taxon>
        <taxon>Fungi</taxon>
        <taxon>Dikarya</taxon>
        <taxon>Ascomycota</taxon>
        <taxon>Pezizomycotina</taxon>
        <taxon>Sordariomycetes</taxon>
        <taxon>Hypocreomycetidae</taxon>
        <taxon>Glomerellales</taxon>
        <taxon>Glomerellaceae</taxon>
        <taxon>Colletotrichum</taxon>
        <taxon>Colletotrichum destructivum species complex</taxon>
    </lineage>
</organism>
<name>H1W232_COLHI</name>
<dbReference type="HOGENOM" id="CLU_2704674_0_0_1"/>
<proteinExistence type="predicted"/>
<reference evidence="2" key="1">
    <citation type="journal article" date="2012" name="Nat. Genet.">
        <title>Lifestyle transitions in plant pathogenic Colletotrichum fungi deciphered by genome and transcriptome analyses.</title>
        <authorList>
            <person name="O'Connell R.J."/>
            <person name="Thon M.R."/>
            <person name="Hacquard S."/>
            <person name="Amyotte S.G."/>
            <person name="Kleemann J."/>
            <person name="Torres M.F."/>
            <person name="Damm U."/>
            <person name="Buiate E.A."/>
            <person name="Epstein L."/>
            <person name="Alkan N."/>
            <person name="Altmueller J."/>
            <person name="Alvarado-Balderrama L."/>
            <person name="Bauser C.A."/>
            <person name="Becker C."/>
            <person name="Birren B.W."/>
            <person name="Chen Z."/>
            <person name="Choi J."/>
            <person name="Crouch J.A."/>
            <person name="Duvick J.P."/>
            <person name="Farman M.A."/>
            <person name="Gan P."/>
            <person name="Heiman D."/>
            <person name="Henrissat B."/>
            <person name="Howard R.J."/>
            <person name="Kabbage M."/>
            <person name="Koch C."/>
            <person name="Kracher B."/>
            <person name="Kubo Y."/>
            <person name="Law A.D."/>
            <person name="Lebrun M.-H."/>
            <person name="Lee Y.-H."/>
            <person name="Miyara I."/>
            <person name="Moore N."/>
            <person name="Neumann U."/>
            <person name="Nordstroem K."/>
            <person name="Panaccione D.G."/>
            <person name="Panstruga R."/>
            <person name="Place M."/>
            <person name="Proctor R.H."/>
            <person name="Prusky D."/>
            <person name="Rech G."/>
            <person name="Reinhardt R."/>
            <person name="Rollins J.A."/>
            <person name="Rounsley S."/>
            <person name="Schardl C.L."/>
            <person name="Schwartz D.C."/>
            <person name="Shenoy N."/>
            <person name="Shirasu K."/>
            <person name="Sikhakolli U.R."/>
            <person name="Stueber K."/>
            <person name="Sukno S.A."/>
            <person name="Sweigard J.A."/>
            <person name="Takano Y."/>
            <person name="Takahara H."/>
            <person name="Trail F."/>
            <person name="van der Does H.C."/>
            <person name="Voll L.M."/>
            <person name="Will I."/>
            <person name="Young S."/>
            <person name="Zeng Q."/>
            <person name="Zhang J."/>
            <person name="Zhou S."/>
            <person name="Dickman M.B."/>
            <person name="Schulze-Lefert P."/>
            <person name="Ver Loren van Themaat E."/>
            <person name="Ma L.-J."/>
            <person name="Vaillancourt L.J."/>
        </authorList>
    </citation>
    <scope>NUCLEOTIDE SEQUENCE [LARGE SCALE GENOMIC DNA]</scope>
    <source>
        <strain evidence="2">IMI 349063</strain>
    </source>
</reference>
<gene>
    <name evidence="1" type="ORF">CH063_15261</name>
</gene>
<sequence length="73" mass="8152">MSPSTFGARSEARNEVTLVRTAWQSTAGNRNDDPTAVAGFETASSWTHLWFLRVELQVARVHSGLHRSAFHLK</sequence>
<dbReference type="AlphaFoldDB" id="H1W232"/>
<dbReference type="EMBL" id="CACQ02008804">
    <property type="protein sequence ID" value="CCF46545.1"/>
    <property type="molecule type" value="Genomic_DNA"/>
</dbReference>
<evidence type="ECO:0000313" key="2">
    <source>
        <dbReference type="Proteomes" id="UP000007174"/>
    </source>
</evidence>
<protein>
    <submittedName>
        <fullName evidence="1">Uncharacterized protein</fullName>
    </submittedName>
</protein>
<dbReference type="Proteomes" id="UP000007174">
    <property type="component" value="Unassembled WGS sequence"/>
</dbReference>
<evidence type="ECO:0000313" key="1">
    <source>
        <dbReference type="EMBL" id="CCF46545.1"/>
    </source>
</evidence>